<dbReference type="AlphaFoldDB" id="A0A0F9EE45"/>
<evidence type="ECO:0000313" key="1">
    <source>
        <dbReference type="EMBL" id="KKL64521.1"/>
    </source>
</evidence>
<reference evidence="1" key="1">
    <citation type="journal article" date="2015" name="Nature">
        <title>Complex archaea that bridge the gap between prokaryotes and eukaryotes.</title>
        <authorList>
            <person name="Spang A."/>
            <person name="Saw J.H."/>
            <person name="Jorgensen S.L."/>
            <person name="Zaremba-Niedzwiedzka K."/>
            <person name="Martijn J."/>
            <person name="Lind A.E."/>
            <person name="van Eijk R."/>
            <person name="Schleper C."/>
            <person name="Guy L."/>
            <person name="Ettema T.J."/>
        </authorList>
    </citation>
    <scope>NUCLEOTIDE SEQUENCE</scope>
</reference>
<gene>
    <name evidence="1" type="ORF">LCGC14_2164110</name>
</gene>
<dbReference type="EMBL" id="LAZR01027816">
    <property type="protein sequence ID" value="KKL64521.1"/>
    <property type="molecule type" value="Genomic_DNA"/>
</dbReference>
<proteinExistence type="predicted"/>
<protein>
    <submittedName>
        <fullName evidence="1">Uncharacterized protein</fullName>
    </submittedName>
</protein>
<organism evidence="1">
    <name type="scientific">marine sediment metagenome</name>
    <dbReference type="NCBI Taxonomy" id="412755"/>
    <lineage>
        <taxon>unclassified sequences</taxon>
        <taxon>metagenomes</taxon>
        <taxon>ecological metagenomes</taxon>
    </lineage>
</organism>
<comment type="caution">
    <text evidence="1">The sequence shown here is derived from an EMBL/GenBank/DDBJ whole genome shotgun (WGS) entry which is preliminary data.</text>
</comment>
<sequence>MKFAEYDKKNKDHKRRIKRIKRLIMKLYAGEIDEIHVYIKDIREGFL</sequence>
<accession>A0A0F9EE45</accession>
<name>A0A0F9EE45_9ZZZZ</name>